<feature type="domain" description="Transposase zinc-binding" evidence="1">
    <location>
        <begin position="22"/>
        <end position="70"/>
    </location>
</feature>
<dbReference type="Pfam" id="PF14319">
    <property type="entry name" value="Zn_Tnp_IS91"/>
    <property type="match status" value="1"/>
</dbReference>
<evidence type="ECO:0000259" key="1">
    <source>
        <dbReference type="Pfam" id="PF14319"/>
    </source>
</evidence>
<dbReference type="InterPro" id="IPR026889">
    <property type="entry name" value="Zn_Tnp"/>
</dbReference>
<protein>
    <recommendedName>
        <fullName evidence="1">Transposase zinc-binding domain-containing protein</fullName>
    </recommendedName>
</protein>
<organism evidence="2 3">
    <name type="scientific">Ornithinibacillus caprae</name>
    <dbReference type="NCBI Taxonomy" id="2678566"/>
    <lineage>
        <taxon>Bacteria</taxon>
        <taxon>Bacillati</taxon>
        <taxon>Bacillota</taxon>
        <taxon>Bacilli</taxon>
        <taxon>Bacillales</taxon>
        <taxon>Bacillaceae</taxon>
        <taxon>Ornithinibacillus</taxon>
    </lineage>
</organism>
<evidence type="ECO:0000313" key="2">
    <source>
        <dbReference type="EMBL" id="MUK87451.1"/>
    </source>
</evidence>
<dbReference type="EMBL" id="WOCA01000002">
    <property type="protein sequence ID" value="MUK87451.1"/>
    <property type="molecule type" value="Genomic_DNA"/>
</dbReference>
<dbReference type="AlphaFoldDB" id="A0A6N8FE25"/>
<keyword evidence="3" id="KW-1185">Reference proteome</keyword>
<reference evidence="2 3" key="1">
    <citation type="submission" date="2019-11" db="EMBL/GenBank/DDBJ databases">
        <authorList>
            <person name="Li X."/>
        </authorList>
    </citation>
    <scope>NUCLEOTIDE SEQUENCE [LARGE SCALE GENOMIC DNA]</scope>
    <source>
        <strain evidence="2 3">L9</strain>
    </source>
</reference>
<gene>
    <name evidence="2" type="ORF">GMD78_03430</name>
</gene>
<evidence type="ECO:0000313" key="3">
    <source>
        <dbReference type="Proteomes" id="UP000469125"/>
    </source>
</evidence>
<name>A0A6N8FE25_9BACI</name>
<dbReference type="Proteomes" id="UP000469125">
    <property type="component" value="Unassembled WGS sequence"/>
</dbReference>
<accession>A0A6N8FE25</accession>
<comment type="caution">
    <text evidence="2">The sequence shown here is derived from an EMBL/GenBank/DDBJ whole genome shotgun (WGS) entry which is preliminary data.</text>
</comment>
<proteinExistence type="predicted"/>
<sequence>MCLWCFYYKEKNILKRIFFNEHEHWPAFKRKYGDRIRPIVIKEVEKFLDCGNTQNGFKLFECECCCDVRNVLL</sequence>